<gene>
    <name evidence="2" type="ORF">CH063_07678</name>
</gene>
<evidence type="ECO:0000256" key="1">
    <source>
        <dbReference type="SAM" id="MobiDB-lite"/>
    </source>
</evidence>
<accession>H1V711</accession>
<feature type="compositionally biased region" description="Basic and acidic residues" evidence="1">
    <location>
        <begin position="35"/>
        <end position="51"/>
    </location>
</feature>
<name>H1V711_COLHI</name>
<organism evidence="2 3">
    <name type="scientific">Colletotrichum higginsianum (strain IMI 349063)</name>
    <name type="common">Crucifer anthracnose fungus</name>
    <dbReference type="NCBI Taxonomy" id="759273"/>
    <lineage>
        <taxon>Eukaryota</taxon>
        <taxon>Fungi</taxon>
        <taxon>Dikarya</taxon>
        <taxon>Ascomycota</taxon>
        <taxon>Pezizomycotina</taxon>
        <taxon>Sordariomycetes</taxon>
        <taxon>Hypocreomycetidae</taxon>
        <taxon>Glomerellales</taxon>
        <taxon>Glomerellaceae</taxon>
        <taxon>Colletotrichum</taxon>
        <taxon>Colletotrichum destructivum species complex</taxon>
    </lineage>
</organism>
<feature type="compositionally biased region" description="Basic and acidic residues" evidence="1">
    <location>
        <begin position="79"/>
        <end position="94"/>
    </location>
</feature>
<sequence length="174" mass="19235">MDVGAIAQHCVGKDKGWLVAGAWDLCRSPLWCGSGKREARGGREVSPLRDRSRYRRGDKRGGRTDGRVGKSSGRIPQQRLRDGQTRGEVEDTSGKRVYPPPARQIDSCFRQGWNGGCAKAVGCEAVSLPSQKLSWVTCRTGWWQSGSQSGRHIWHHHNTCASVYPPVPLQAVRN</sequence>
<dbReference type="Proteomes" id="UP000007174">
    <property type="component" value="Unassembled WGS sequence"/>
</dbReference>
<proteinExistence type="predicted"/>
<evidence type="ECO:0000313" key="2">
    <source>
        <dbReference type="EMBL" id="CCF36013.1"/>
    </source>
</evidence>
<evidence type="ECO:0000313" key="3">
    <source>
        <dbReference type="Proteomes" id="UP000007174"/>
    </source>
</evidence>
<dbReference type="EMBL" id="CACQ02001794">
    <property type="protein sequence ID" value="CCF36013.1"/>
    <property type="molecule type" value="Genomic_DNA"/>
</dbReference>
<feature type="compositionally biased region" description="Basic and acidic residues" evidence="1">
    <location>
        <begin position="59"/>
        <end position="68"/>
    </location>
</feature>
<protein>
    <submittedName>
        <fullName evidence="2">Uncharacterized protein</fullName>
    </submittedName>
</protein>
<feature type="region of interest" description="Disordered" evidence="1">
    <location>
        <begin position="35"/>
        <end position="97"/>
    </location>
</feature>
<dbReference type="HOGENOM" id="CLU_1539927_0_0_1"/>
<dbReference type="AlphaFoldDB" id="H1V711"/>
<reference evidence="3" key="1">
    <citation type="journal article" date="2012" name="Nat. Genet.">
        <title>Lifestyle transitions in plant pathogenic Colletotrichum fungi deciphered by genome and transcriptome analyses.</title>
        <authorList>
            <person name="O'Connell R.J."/>
            <person name="Thon M.R."/>
            <person name="Hacquard S."/>
            <person name="Amyotte S.G."/>
            <person name="Kleemann J."/>
            <person name="Torres M.F."/>
            <person name="Damm U."/>
            <person name="Buiate E.A."/>
            <person name="Epstein L."/>
            <person name="Alkan N."/>
            <person name="Altmueller J."/>
            <person name="Alvarado-Balderrama L."/>
            <person name="Bauser C.A."/>
            <person name="Becker C."/>
            <person name="Birren B.W."/>
            <person name="Chen Z."/>
            <person name="Choi J."/>
            <person name="Crouch J.A."/>
            <person name="Duvick J.P."/>
            <person name="Farman M.A."/>
            <person name="Gan P."/>
            <person name="Heiman D."/>
            <person name="Henrissat B."/>
            <person name="Howard R.J."/>
            <person name="Kabbage M."/>
            <person name="Koch C."/>
            <person name="Kracher B."/>
            <person name="Kubo Y."/>
            <person name="Law A.D."/>
            <person name="Lebrun M.-H."/>
            <person name="Lee Y.-H."/>
            <person name="Miyara I."/>
            <person name="Moore N."/>
            <person name="Neumann U."/>
            <person name="Nordstroem K."/>
            <person name="Panaccione D.G."/>
            <person name="Panstruga R."/>
            <person name="Place M."/>
            <person name="Proctor R.H."/>
            <person name="Prusky D."/>
            <person name="Rech G."/>
            <person name="Reinhardt R."/>
            <person name="Rollins J.A."/>
            <person name="Rounsley S."/>
            <person name="Schardl C.L."/>
            <person name="Schwartz D.C."/>
            <person name="Shenoy N."/>
            <person name="Shirasu K."/>
            <person name="Sikhakolli U.R."/>
            <person name="Stueber K."/>
            <person name="Sukno S.A."/>
            <person name="Sweigard J.A."/>
            <person name="Takano Y."/>
            <person name="Takahara H."/>
            <person name="Trail F."/>
            <person name="van der Does H.C."/>
            <person name="Voll L.M."/>
            <person name="Will I."/>
            <person name="Young S."/>
            <person name="Zeng Q."/>
            <person name="Zhang J."/>
            <person name="Zhou S."/>
            <person name="Dickman M.B."/>
            <person name="Schulze-Lefert P."/>
            <person name="Ver Loren van Themaat E."/>
            <person name="Ma L.-J."/>
            <person name="Vaillancourt L.J."/>
        </authorList>
    </citation>
    <scope>NUCLEOTIDE SEQUENCE [LARGE SCALE GENOMIC DNA]</scope>
    <source>
        <strain evidence="3">IMI 349063</strain>
    </source>
</reference>